<dbReference type="EMBL" id="CM023484">
    <property type="protein sequence ID" value="KAH6932247.1"/>
    <property type="molecule type" value="Genomic_DNA"/>
</dbReference>
<keyword evidence="2" id="KW-1185">Reference proteome</keyword>
<proteinExistence type="predicted"/>
<dbReference type="Proteomes" id="UP000821845">
    <property type="component" value="Chromosome 4"/>
</dbReference>
<comment type="caution">
    <text evidence="1">The sequence shown here is derived from an EMBL/GenBank/DDBJ whole genome shotgun (WGS) entry which is preliminary data.</text>
</comment>
<protein>
    <submittedName>
        <fullName evidence="1">Uncharacterized protein</fullName>
    </submittedName>
</protein>
<organism evidence="1 2">
    <name type="scientific">Hyalomma asiaticum</name>
    <name type="common">Tick</name>
    <dbReference type="NCBI Taxonomy" id="266040"/>
    <lineage>
        <taxon>Eukaryota</taxon>
        <taxon>Metazoa</taxon>
        <taxon>Ecdysozoa</taxon>
        <taxon>Arthropoda</taxon>
        <taxon>Chelicerata</taxon>
        <taxon>Arachnida</taxon>
        <taxon>Acari</taxon>
        <taxon>Parasitiformes</taxon>
        <taxon>Ixodida</taxon>
        <taxon>Ixodoidea</taxon>
        <taxon>Ixodidae</taxon>
        <taxon>Hyalomminae</taxon>
        <taxon>Hyalomma</taxon>
    </lineage>
</organism>
<accession>A0ACB7SDU3</accession>
<name>A0ACB7SDU3_HYAAI</name>
<sequence length="289" mass="32374">MDSPERTETRDWRGNLVFPDTKPGTTADPKRRSAAGSTAGMDCEAPTCRICYRRRAKGQGPLIAPCSCQGLIGFVHKGCLEMRLREKGTDRCDVCQQRISVHQKPAPVWNFFRDPNHRTDILRMVLNAVSCVGDVIVLSFAWTYASGFLGSVGWLTYLFFLSVLLFQTIFWMMVEVIRIVACYEPVRKWRDEACSLDVMLTGVDRASHPQSTDAPEVIVLREMNTAVHGDTANTGTCTPKDYRKREHGQVAATLDRSADSWGLATATEGRMSPENAIETNTQEMSKRFL</sequence>
<evidence type="ECO:0000313" key="1">
    <source>
        <dbReference type="EMBL" id="KAH6932247.1"/>
    </source>
</evidence>
<gene>
    <name evidence="1" type="ORF">HPB50_004120</name>
</gene>
<reference evidence="1" key="1">
    <citation type="submission" date="2020-05" db="EMBL/GenBank/DDBJ databases">
        <title>Large-scale comparative analyses of tick genomes elucidate their genetic diversity and vector capacities.</title>
        <authorList>
            <person name="Jia N."/>
            <person name="Wang J."/>
            <person name="Shi W."/>
            <person name="Du L."/>
            <person name="Sun Y."/>
            <person name="Zhan W."/>
            <person name="Jiang J."/>
            <person name="Wang Q."/>
            <person name="Zhang B."/>
            <person name="Ji P."/>
            <person name="Sakyi L.B."/>
            <person name="Cui X."/>
            <person name="Yuan T."/>
            <person name="Jiang B."/>
            <person name="Yang W."/>
            <person name="Lam T.T.-Y."/>
            <person name="Chang Q."/>
            <person name="Ding S."/>
            <person name="Wang X."/>
            <person name="Zhu J."/>
            <person name="Ruan X."/>
            <person name="Zhao L."/>
            <person name="Wei J."/>
            <person name="Que T."/>
            <person name="Du C."/>
            <person name="Cheng J."/>
            <person name="Dai P."/>
            <person name="Han X."/>
            <person name="Huang E."/>
            <person name="Gao Y."/>
            <person name="Liu J."/>
            <person name="Shao H."/>
            <person name="Ye R."/>
            <person name="Li L."/>
            <person name="Wei W."/>
            <person name="Wang X."/>
            <person name="Wang C."/>
            <person name="Yang T."/>
            <person name="Huo Q."/>
            <person name="Li W."/>
            <person name="Guo W."/>
            <person name="Chen H."/>
            <person name="Zhou L."/>
            <person name="Ni X."/>
            <person name="Tian J."/>
            <person name="Zhou Y."/>
            <person name="Sheng Y."/>
            <person name="Liu T."/>
            <person name="Pan Y."/>
            <person name="Xia L."/>
            <person name="Li J."/>
            <person name="Zhao F."/>
            <person name="Cao W."/>
        </authorList>
    </citation>
    <scope>NUCLEOTIDE SEQUENCE</scope>
    <source>
        <strain evidence="1">Hyas-2018</strain>
    </source>
</reference>
<evidence type="ECO:0000313" key="2">
    <source>
        <dbReference type="Proteomes" id="UP000821845"/>
    </source>
</evidence>